<dbReference type="PANTHER" id="PTHR30093">
    <property type="entry name" value="GENERAL SECRETION PATHWAY PROTEIN G"/>
    <property type="match status" value="1"/>
</dbReference>
<protein>
    <submittedName>
        <fullName evidence="6">Pilin</fullName>
    </submittedName>
</protein>
<dbReference type="Proteomes" id="UP000615796">
    <property type="component" value="Unassembled WGS sequence"/>
</dbReference>
<dbReference type="Gene3D" id="3.30.700.10">
    <property type="entry name" value="Glycoprotein, Type 4 Pilin"/>
    <property type="match status" value="1"/>
</dbReference>
<organism evidence="6 7">
    <name type="scientific">Vibrio metschnikovii</name>
    <dbReference type="NCBI Taxonomy" id="28172"/>
    <lineage>
        <taxon>Bacteria</taxon>
        <taxon>Pseudomonadati</taxon>
        <taxon>Pseudomonadota</taxon>
        <taxon>Gammaproteobacteria</taxon>
        <taxon>Vibrionales</taxon>
        <taxon>Vibrionaceae</taxon>
        <taxon>Vibrio</taxon>
    </lineage>
</organism>
<dbReference type="GO" id="GO:0044096">
    <property type="term" value="C:type IV pilus"/>
    <property type="evidence" value="ECO:0007669"/>
    <property type="project" value="TreeGrafter"/>
</dbReference>
<keyword evidence="7" id="KW-1185">Reference proteome</keyword>
<comment type="similarity">
    <text evidence="1 4">Belongs to the N-Me-Phe pilin family.</text>
</comment>
<dbReference type="InterPro" id="IPR001082">
    <property type="entry name" value="Pilin"/>
</dbReference>
<comment type="caution">
    <text evidence="6">The sequence shown here is derived from an EMBL/GenBank/DDBJ whole genome shotgun (WGS) entry which is preliminary data.</text>
</comment>
<dbReference type="InterPro" id="IPR000983">
    <property type="entry name" value="Bac_GSPG_pilin"/>
</dbReference>
<dbReference type="EMBL" id="JACRUP010000007">
    <property type="protein sequence ID" value="MBC5851578.1"/>
    <property type="molecule type" value="Genomic_DNA"/>
</dbReference>
<dbReference type="GO" id="GO:0015628">
    <property type="term" value="P:protein secretion by the type II secretion system"/>
    <property type="evidence" value="ECO:0007669"/>
    <property type="project" value="InterPro"/>
</dbReference>
<keyword evidence="4" id="KW-0281">Fimbrium</keyword>
<evidence type="ECO:0000256" key="5">
    <source>
        <dbReference type="SAM" id="Phobius"/>
    </source>
</evidence>
<accession>A0A9X0R8G1</accession>
<keyword evidence="5" id="KW-0812">Transmembrane</keyword>
<sequence length="149" mass="15904">MKTHYTKQQGFTLIELMIVVAIIGVLAAIAVPQYQNYVAKSEAASALATITGIRTNVETYVVGEGAFPKDDQLSAVGITNDGKTALGAISLKSGEKGAGEIIFKFNDTGVSPKITTKTLTLERTEEGYWKCETSIDADLQPKACKTKEG</sequence>
<dbReference type="InterPro" id="IPR045584">
    <property type="entry name" value="Pilin-like"/>
</dbReference>
<proteinExistence type="inferred from homology"/>
<dbReference type="InterPro" id="IPR012902">
    <property type="entry name" value="N_methyl_site"/>
</dbReference>
<dbReference type="PROSITE" id="PS00409">
    <property type="entry name" value="PROKAR_NTER_METHYL"/>
    <property type="match status" value="1"/>
</dbReference>
<dbReference type="SUPFAM" id="SSF54523">
    <property type="entry name" value="Pili subunits"/>
    <property type="match status" value="1"/>
</dbReference>
<evidence type="ECO:0000313" key="7">
    <source>
        <dbReference type="Proteomes" id="UP000615796"/>
    </source>
</evidence>
<dbReference type="PRINTS" id="PR00813">
    <property type="entry name" value="BCTERIALGSPG"/>
</dbReference>
<evidence type="ECO:0000256" key="2">
    <source>
        <dbReference type="ARBA" id="ARBA00011156"/>
    </source>
</evidence>
<evidence type="ECO:0000256" key="4">
    <source>
        <dbReference type="RuleBase" id="RU000389"/>
    </source>
</evidence>
<dbReference type="Pfam" id="PF00114">
    <property type="entry name" value="Pilin"/>
    <property type="match status" value="1"/>
</dbReference>
<dbReference type="GO" id="GO:0043107">
    <property type="term" value="P:type IV pilus-dependent motility"/>
    <property type="evidence" value="ECO:0007669"/>
    <property type="project" value="TreeGrafter"/>
</dbReference>
<dbReference type="GO" id="GO:0015627">
    <property type="term" value="C:type II protein secretion system complex"/>
    <property type="evidence" value="ECO:0007669"/>
    <property type="project" value="InterPro"/>
</dbReference>
<keyword evidence="3" id="KW-0488">Methylation</keyword>
<dbReference type="PANTHER" id="PTHR30093:SF34">
    <property type="entry name" value="PREPILIN PEPTIDASE-DEPENDENT PROTEIN D"/>
    <property type="match status" value="1"/>
</dbReference>
<name>A0A9X0R8G1_VIBME</name>
<evidence type="ECO:0000256" key="1">
    <source>
        <dbReference type="ARBA" id="ARBA00005233"/>
    </source>
</evidence>
<feature type="transmembrane region" description="Helical" evidence="5">
    <location>
        <begin position="12"/>
        <end position="31"/>
    </location>
</feature>
<dbReference type="Pfam" id="PF07963">
    <property type="entry name" value="N_methyl"/>
    <property type="match status" value="1"/>
</dbReference>
<keyword evidence="5" id="KW-1133">Transmembrane helix</keyword>
<keyword evidence="5" id="KW-0472">Membrane</keyword>
<gene>
    <name evidence="6" type="ORF">H8Q88_11765</name>
</gene>
<dbReference type="GO" id="GO:0007155">
    <property type="term" value="P:cell adhesion"/>
    <property type="evidence" value="ECO:0007669"/>
    <property type="project" value="InterPro"/>
</dbReference>
<evidence type="ECO:0000313" key="6">
    <source>
        <dbReference type="EMBL" id="MBC5851578.1"/>
    </source>
</evidence>
<dbReference type="AlphaFoldDB" id="A0A9X0R8G1"/>
<reference evidence="6" key="1">
    <citation type="submission" date="2020-08" db="EMBL/GenBank/DDBJ databases">
        <title>Genome Sequencing and Pan-Genome Analysis of Migratory bird Vibrio Strains, Inner Mongolia.</title>
        <authorList>
            <person name="Zheng L."/>
        </authorList>
    </citation>
    <scope>NUCLEOTIDE SEQUENCE</scope>
    <source>
        <strain evidence="6">M13F</strain>
    </source>
</reference>
<comment type="subunit">
    <text evidence="2">The pili are polar flexible filaments of about 5.4 nanometers diameter and 2.5 micrometers average length; they consist of only a single polypeptide chain arranged in a helical configuration of five subunits per turn in the assembled pilus.</text>
</comment>
<dbReference type="NCBIfam" id="TIGR02532">
    <property type="entry name" value="IV_pilin_GFxxxE"/>
    <property type="match status" value="1"/>
</dbReference>
<evidence type="ECO:0000256" key="3">
    <source>
        <dbReference type="ARBA" id="ARBA00022481"/>
    </source>
</evidence>
<dbReference type="RefSeq" id="WP_187026344.1">
    <property type="nucleotide sequence ID" value="NZ_JACRUP010000007.1"/>
</dbReference>